<dbReference type="CDD" id="cd07989">
    <property type="entry name" value="LPLAT_AGPAT-like"/>
    <property type="match status" value="1"/>
</dbReference>
<keyword evidence="7 9" id="KW-0808">Transferase</keyword>
<evidence type="ECO:0000256" key="2">
    <source>
        <dbReference type="ARBA" id="ARBA00004728"/>
    </source>
</evidence>
<accession>A0A916PF13</accession>
<comment type="domain">
    <text evidence="9">The HXXXXD motif is essential for acyltransferase activity and may constitute the binding site for the phosphate moiety of the glycerol-3-phosphate.</text>
</comment>
<sequence length="240" mass="27329">MKKILFWLKAGIIILITIPMAIITALLLPFNYKGKIYHFMAKIWSKIVLFIFNIKIKVKGLENISNGRNYIYISNHASAMDIPALICGIPDQIRFLAKQELGRIPLWGWLLKYGGYILIDRRNPKRAMKSVQKAIEKIKSGVSVLVFAEGTRSFNGELLPFKRGGFMLAIKSNTPIVPVTILNSYKIMRKHKLEVSPGTIEILIDKPILVDDFSGRDGETKLMELTRNIIKQNLEKTKTE</sequence>
<evidence type="ECO:0000256" key="8">
    <source>
        <dbReference type="ARBA" id="ARBA00023315"/>
    </source>
</evidence>
<dbReference type="RefSeq" id="WP_159420446.1">
    <property type="nucleotide sequence ID" value="NZ_CZVH01000020.1"/>
</dbReference>
<feature type="transmembrane region" description="Helical" evidence="10">
    <location>
        <begin position="12"/>
        <end position="30"/>
    </location>
</feature>
<dbReference type="GO" id="GO:0016020">
    <property type="term" value="C:membrane"/>
    <property type="evidence" value="ECO:0007669"/>
    <property type="project" value="InterPro"/>
</dbReference>
<keyword evidence="10" id="KW-0812">Transmembrane</keyword>
<proteinExistence type="inferred from homology"/>
<dbReference type="AlphaFoldDB" id="A0A916PF13"/>
<dbReference type="SUPFAM" id="SSF69593">
    <property type="entry name" value="Glycerol-3-phosphate (1)-acyltransferase"/>
    <property type="match status" value="1"/>
</dbReference>
<evidence type="ECO:0000256" key="9">
    <source>
        <dbReference type="RuleBase" id="RU361267"/>
    </source>
</evidence>
<organism evidence="12 13">
    <name type="scientific">Kryptobacter tengchongensis</name>
    <dbReference type="NCBI Taxonomy" id="1643429"/>
    <lineage>
        <taxon>Bacteria</taxon>
        <taxon>Pseudomonadati</taxon>
        <taxon>Candidatus Kryptoniota</taxon>
        <taxon>Candidatus Kryptobacter</taxon>
    </lineage>
</organism>
<dbReference type="GO" id="GO:0003841">
    <property type="term" value="F:1-acylglycerol-3-phosphate O-acyltransferase activity"/>
    <property type="evidence" value="ECO:0007669"/>
    <property type="project" value="UniProtKB-UniRule"/>
</dbReference>
<comment type="pathway">
    <text evidence="2">Phospholipid metabolism; CDP-diacylglycerol biosynthesis; CDP-diacylglycerol from sn-glycerol 3-phosphate: step 2/3.</text>
</comment>
<comment type="pathway">
    <text evidence="3">Lipid metabolism.</text>
</comment>
<evidence type="ECO:0000256" key="3">
    <source>
        <dbReference type="ARBA" id="ARBA00005189"/>
    </source>
</evidence>
<dbReference type="EC" id="2.3.1.51" evidence="5 9"/>
<keyword evidence="10" id="KW-0472">Membrane</keyword>
<protein>
    <recommendedName>
        <fullName evidence="6 9">1-acyl-sn-glycerol-3-phosphate acyltransferase</fullName>
        <ecNumber evidence="5 9">2.3.1.51</ecNumber>
    </recommendedName>
</protein>
<evidence type="ECO:0000256" key="6">
    <source>
        <dbReference type="ARBA" id="ARBA00016139"/>
    </source>
</evidence>
<keyword evidence="9" id="KW-0594">Phospholipid biosynthesis</keyword>
<dbReference type="InterPro" id="IPR004552">
    <property type="entry name" value="AGP_acyltrans"/>
</dbReference>
<dbReference type="SMART" id="SM00563">
    <property type="entry name" value="PlsC"/>
    <property type="match status" value="1"/>
</dbReference>
<evidence type="ECO:0000313" key="12">
    <source>
        <dbReference type="EMBL" id="CUT04341.1"/>
    </source>
</evidence>
<evidence type="ECO:0000256" key="1">
    <source>
        <dbReference type="ARBA" id="ARBA00001141"/>
    </source>
</evidence>
<comment type="similarity">
    <text evidence="4 9">Belongs to the 1-acyl-sn-glycerol-3-phosphate acyltransferase family.</text>
</comment>
<keyword evidence="9" id="KW-0444">Lipid biosynthesis</keyword>
<evidence type="ECO:0000256" key="4">
    <source>
        <dbReference type="ARBA" id="ARBA00008655"/>
    </source>
</evidence>
<dbReference type="Proteomes" id="UP000243105">
    <property type="component" value="Unassembled WGS sequence"/>
</dbReference>
<dbReference type="PANTHER" id="PTHR10434:SF66">
    <property type="entry name" value="PHOSPHOLIPID_GLYCEROL ACYLTRANSFERASE DOMAIN-CONTAINING PROTEIN"/>
    <property type="match status" value="1"/>
</dbReference>
<keyword evidence="9" id="KW-1208">Phospholipid metabolism</keyword>
<keyword evidence="9" id="KW-0443">Lipid metabolism</keyword>
<name>A0A916PF13_KRYT1</name>
<dbReference type="NCBIfam" id="TIGR00530">
    <property type="entry name" value="AGP_acyltrn"/>
    <property type="match status" value="1"/>
</dbReference>
<evidence type="ECO:0000256" key="5">
    <source>
        <dbReference type="ARBA" id="ARBA00013211"/>
    </source>
</evidence>
<evidence type="ECO:0000259" key="11">
    <source>
        <dbReference type="SMART" id="SM00563"/>
    </source>
</evidence>
<reference evidence="12 13" key="1">
    <citation type="submission" date="2015-11" db="EMBL/GenBank/DDBJ databases">
        <authorList>
            <person name="Varghese N."/>
        </authorList>
    </citation>
    <scope>NUCLEOTIDE SEQUENCE [LARGE SCALE GENOMIC DNA]</scope>
    <source>
        <strain evidence="12 13">JGI-25</strain>
    </source>
</reference>
<keyword evidence="8 9" id="KW-0012">Acyltransferase</keyword>
<feature type="domain" description="Phospholipid/glycerol acyltransferase" evidence="11">
    <location>
        <begin position="70"/>
        <end position="184"/>
    </location>
</feature>
<gene>
    <name evidence="12" type="ORF">JGI25_01400</name>
</gene>
<dbReference type="InterPro" id="IPR002123">
    <property type="entry name" value="Plipid/glycerol_acylTrfase"/>
</dbReference>
<evidence type="ECO:0000256" key="7">
    <source>
        <dbReference type="ARBA" id="ARBA00022679"/>
    </source>
</evidence>
<dbReference type="Pfam" id="PF01553">
    <property type="entry name" value="Acyltransferase"/>
    <property type="match status" value="1"/>
</dbReference>
<comment type="catalytic activity">
    <reaction evidence="1 9">
        <text>a 1-acyl-sn-glycero-3-phosphate + an acyl-CoA = a 1,2-diacyl-sn-glycero-3-phosphate + CoA</text>
        <dbReference type="Rhea" id="RHEA:19709"/>
        <dbReference type="ChEBI" id="CHEBI:57287"/>
        <dbReference type="ChEBI" id="CHEBI:57970"/>
        <dbReference type="ChEBI" id="CHEBI:58342"/>
        <dbReference type="ChEBI" id="CHEBI:58608"/>
        <dbReference type="EC" id="2.3.1.51"/>
    </reaction>
</comment>
<dbReference type="EMBL" id="CZVV01000116">
    <property type="protein sequence ID" value="CUT04341.1"/>
    <property type="molecule type" value="Genomic_DNA"/>
</dbReference>
<keyword evidence="10" id="KW-1133">Transmembrane helix</keyword>
<dbReference type="PANTHER" id="PTHR10434">
    <property type="entry name" value="1-ACYL-SN-GLYCEROL-3-PHOSPHATE ACYLTRANSFERASE"/>
    <property type="match status" value="1"/>
</dbReference>
<dbReference type="GO" id="GO:0006654">
    <property type="term" value="P:phosphatidic acid biosynthetic process"/>
    <property type="evidence" value="ECO:0007669"/>
    <property type="project" value="TreeGrafter"/>
</dbReference>
<comment type="caution">
    <text evidence="12">The sequence shown here is derived from an EMBL/GenBank/DDBJ whole genome shotgun (WGS) entry which is preliminary data.</text>
</comment>
<evidence type="ECO:0000256" key="10">
    <source>
        <dbReference type="SAM" id="Phobius"/>
    </source>
</evidence>
<evidence type="ECO:0000313" key="13">
    <source>
        <dbReference type="Proteomes" id="UP000243105"/>
    </source>
</evidence>